<organism evidence="1 2">
    <name type="scientific">Diaporthe australafricana</name>
    <dbReference type="NCBI Taxonomy" id="127596"/>
    <lineage>
        <taxon>Eukaryota</taxon>
        <taxon>Fungi</taxon>
        <taxon>Dikarya</taxon>
        <taxon>Ascomycota</taxon>
        <taxon>Pezizomycotina</taxon>
        <taxon>Sordariomycetes</taxon>
        <taxon>Sordariomycetidae</taxon>
        <taxon>Diaporthales</taxon>
        <taxon>Diaporthaceae</taxon>
        <taxon>Diaporthe</taxon>
    </lineage>
</organism>
<dbReference type="EMBL" id="JAWRVE010000153">
    <property type="protein sequence ID" value="KAL1853112.1"/>
    <property type="molecule type" value="Genomic_DNA"/>
</dbReference>
<sequence>MLSLSLEHQAVTSPAQLGATGHLPRELARSLPSVSLPIYRACVCGYTWVQRQGMHQDAIAILPRNFPALPPPRTRDFSFPDEALALSLNVGTTWGITVAWQRTMSGTAAELWRIMCSVWWIATPVPPRHEYCYQIRRLGGGEDEQETAHELIISKQAVGPIVKVLLTVCGGLDRYKDWVARCDPLRGRFLGKPRQQHVGCKRLTGSIIANTRLDANIRGWNQRPAEEFFLQGLSVPSTTSFPRPLDRASTCDRNLPCCGERTAEHQFTRWLKWDNVRRPTGHEITATGCCTACMGDIDSLGPASAPRASSVLASATLICAKV</sequence>
<protein>
    <submittedName>
        <fullName evidence="1">Uncharacterized protein</fullName>
    </submittedName>
</protein>
<name>A0ABR3W4Z5_9PEZI</name>
<reference evidence="1 2" key="1">
    <citation type="journal article" date="2024" name="IMA Fungus">
        <title>IMA Genome - F19 : A genome assembly and annotation guide to empower mycologists, including annotated draft genome sequences of Ceratocystis pirilliformis, Diaporthe australafricana, Fusarium ophioides, Paecilomyces lecythidis, and Sporothrix stenoceras.</title>
        <authorList>
            <person name="Aylward J."/>
            <person name="Wilson A.M."/>
            <person name="Visagie C.M."/>
            <person name="Spraker J."/>
            <person name="Barnes I."/>
            <person name="Buitendag C."/>
            <person name="Ceriani C."/>
            <person name="Del Mar Angel L."/>
            <person name="du Plessis D."/>
            <person name="Fuchs T."/>
            <person name="Gasser K."/>
            <person name="Kramer D."/>
            <person name="Li W."/>
            <person name="Munsamy K."/>
            <person name="Piso A."/>
            <person name="Price J.L."/>
            <person name="Sonnekus B."/>
            <person name="Thomas C."/>
            <person name="van der Nest A."/>
            <person name="van Dijk A."/>
            <person name="van Heerden A."/>
            <person name="van Vuuren N."/>
            <person name="Yilmaz N."/>
            <person name="Duong T.A."/>
            <person name="van der Merwe N.A."/>
            <person name="Wingfield M.J."/>
            <person name="Wingfield B.D."/>
        </authorList>
    </citation>
    <scope>NUCLEOTIDE SEQUENCE [LARGE SCALE GENOMIC DNA]</scope>
    <source>
        <strain evidence="1 2">CMW 18300</strain>
    </source>
</reference>
<evidence type="ECO:0000313" key="2">
    <source>
        <dbReference type="Proteomes" id="UP001583177"/>
    </source>
</evidence>
<dbReference type="Proteomes" id="UP001583177">
    <property type="component" value="Unassembled WGS sequence"/>
</dbReference>
<accession>A0ABR3W4Z5</accession>
<keyword evidence="2" id="KW-1185">Reference proteome</keyword>
<evidence type="ECO:0000313" key="1">
    <source>
        <dbReference type="EMBL" id="KAL1853112.1"/>
    </source>
</evidence>
<comment type="caution">
    <text evidence="1">The sequence shown here is derived from an EMBL/GenBank/DDBJ whole genome shotgun (WGS) entry which is preliminary data.</text>
</comment>
<proteinExistence type="predicted"/>
<gene>
    <name evidence="1" type="ORF">Daus18300_011940</name>
</gene>